<keyword evidence="2" id="KW-1185">Reference proteome</keyword>
<evidence type="ECO:0000313" key="2">
    <source>
        <dbReference type="Proteomes" id="UP000094291"/>
    </source>
</evidence>
<organism evidence="1 2">
    <name type="scientific">Terasakiispira papahanaumokuakeensis</name>
    <dbReference type="NCBI Taxonomy" id="197479"/>
    <lineage>
        <taxon>Bacteria</taxon>
        <taxon>Pseudomonadati</taxon>
        <taxon>Pseudomonadota</taxon>
        <taxon>Gammaproteobacteria</taxon>
        <taxon>Oceanospirillales</taxon>
        <taxon>Terasakiispira</taxon>
    </lineage>
</organism>
<gene>
    <name evidence="1" type="ORF">BFW38_02355</name>
</gene>
<reference evidence="1 2" key="1">
    <citation type="submission" date="2016-08" db="EMBL/GenBank/DDBJ databases">
        <authorList>
            <person name="Seilhamer J.J."/>
        </authorList>
    </citation>
    <scope>NUCLEOTIDE SEQUENCE [LARGE SCALE GENOMIC DNA]</scope>
    <source>
        <strain evidence="1 2">PH27A</strain>
    </source>
</reference>
<name>A0A1E2V6B6_9GAMM</name>
<dbReference type="Proteomes" id="UP000094291">
    <property type="component" value="Unassembled WGS sequence"/>
</dbReference>
<dbReference type="AlphaFoldDB" id="A0A1E2V6B6"/>
<accession>A0A1E2V6B6</accession>
<evidence type="ECO:0000313" key="1">
    <source>
        <dbReference type="EMBL" id="ODC02558.1"/>
    </source>
</evidence>
<dbReference type="STRING" id="197479.BFW38_02355"/>
<protein>
    <submittedName>
        <fullName evidence="1">Uncharacterized protein</fullName>
    </submittedName>
</protein>
<sequence>MQFLGMIFALLCPPFMRRFMPTVALLSVSFCLQLSRFFDTWFDHAGWYSSAQSCAFLMSF</sequence>
<dbReference type="EMBL" id="MDTQ01000001">
    <property type="protein sequence ID" value="ODC02558.1"/>
    <property type="molecule type" value="Genomic_DNA"/>
</dbReference>
<comment type="caution">
    <text evidence="1">The sequence shown here is derived from an EMBL/GenBank/DDBJ whole genome shotgun (WGS) entry which is preliminary data.</text>
</comment>
<proteinExistence type="predicted"/>